<evidence type="ECO:0000313" key="1">
    <source>
        <dbReference type="EMBL" id="CAK9060159.1"/>
    </source>
</evidence>
<protein>
    <submittedName>
        <fullName evidence="1">Uncharacterized protein</fullName>
    </submittedName>
</protein>
<dbReference type="Proteomes" id="UP001642484">
    <property type="component" value="Unassembled WGS sequence"/>
</dbReference>
<organism evidence="1 2">
    <name type="scientific">Durusdinium trenchii</name>
    <dbReference type="NCBI Taxonomy" id="1381693"/>
    <lineage>
        <taxon>Eukaryota</taxon>
        <taxon>Sar</taxon>
        <taxon>Alveolata</taxon>
        <taxon>Dinophyceae</taxon>
        <taxon>Suessiales</taxon>
        <taxon>Symbiodiniaceae</taxon>
        <taxon>Durusdinium</taxon>
    </lineage>
</organism>
<gene>
    <name evidence="1" type="ORF">CCMP2556_LOCUS29599</name>
</gene>
<proteinExistence type="predicted"/>
<keyword evidence="2" id="KW-1185">Reference proteome</keyword>
<evidence type="ECO:0000313" key="2">
    <source>
        <dbReference type="Proteomes" id="UP001642484"/>
    </source>
</evidence>
<name>A0ABP0NCP6_9DINO</name>
<dbReference type="EMBL" id="CAXAMN010021487">
    <property type="protein sequence ID" value="CAK9060159.1"/>
    <property type="molecule type" value="Genomic_DNA"/>
</dbReference>
<sequence>MNSAGQGQTISMMRIDPNSTMNSCQRWGVVELLDTAPHTELKKLSRQHEQVASELGISMSMVQLLDFASLWDANIEVGGRVLFVAADEAMYQFSSRACPAQRGLSVVHLPELEERFAQDDHHGGRQLTLAAAKAGHCNAILDANVLSAIADQLTHKDAGTRDSGAPLQRLKAELQEALALLGAAKQMLAPPGGTRDAEVSACLESIHMAERRWSQMLSR</sequence>
<comment type="caution">
    <text evidence="1">The sequence shown here is derived from an EMBL/GenBank/DDBJ whole genome shotgun (WGS) entry which is preliminary data.</text>
</comment>
<accession>A0ABP0NCP6</accession>
<reference evidence="1 2" key="1">
    <citation type="submission" date="2024-02" db="EMBL/GenBank/DDBJ databases">
        <authorList>
            <person name="Chen Y."/>
            <person name="Shah S."/>
            <person name="Dougan E. K."/>
            <person name="Thang M."/>
            <person name="Chan C."/>
        </authorList>
    </citation>
    <scope>NUCLEOTIDE SEQUENCE [LARGE SCALE GENOMIC DNA]</scope>
</reference>